<dbReference type="Pfam" id="PF08416">
    <property type="entry name" value="PTB"/>
    <property type="match status" value="1"/>
</dbReference>
<dbReference type="SUPFAM" id="SSF49562">
    <property type="entry name" value="C2 domain (Calcium/lipid-binding domain, CaLB)"/>
    <property type="match status" value="1"/>
</dbReference>
<dbReference type="GO" id="GO:0016301">
    <property type="term" value="F:kinase activity"/>
    <property type="evidence" value="ECO:0007669"/>
    <property type="project" value="UniProtKB-KW"/>
</dbReference>
<evidence type="ECO:0000259" key="10">
    <source>
        <dbReference type="PROSITE" id="PS50001"/>
    </source>
</evidence>
<protein>
    <submittedName>
        <fullName evidence="13">Putative clathrin coat dissociation kinase gak/pten/auxilin</fullName>
    </submittedName>
</protein>
<feature type="compositionally biased region" description="Polar residues" evidence="9">
    <location>
        <begin position="421"/>
        <end position="432"/>
    </location>
</feature>
<dbReference type="PROSITE" id="PS51181">
    <property type="entry name" value="PPASE_TENSIN"/>
    <property type="match status" value="1"/>
</dbReference>
<dbReference type="InterPro" id="IPR035892">
    <property type="entry name" value="C2_domain_sf"/>
</dbReference>
<feature type="compositionally biased region" description="Low complexity" evidence="9">
    <location>
        <begin position="693"/>
        <end position="704"/>
    </location>
</feature>
<dbReference type="CDD" id="cd01213">
    <property type="entry name" value="PTB_tensin"/>
    <property type="match status" value="1"/>
</dbReference>
<dbReference type="InterPro" id="IPR011993">
    <property type="entry name" value="PH-like_dom_sf"/>
</dbReference>
<feature type="compositionally biased region" description="Basic residues" evidence="9">
    <location>
        <begin position="441"/>
        <end position="458"/>
    </location>
</feature>
<keyword evidence="5" id="KW-0904">Protein phosphatase</keyword>
<evidence type="ECO:0000256" key="3">
    <source>
        <dbReference type="ARBA" id="ARBA00022553"/>
    </source>
</evidence>
<feature type="region of interest" description="Disordered" evidence="9">
    <location>
        <begin position="364"/>
        <end position="459"/>
    </location>
</feature>
<dbReference type="Pfam" id="PF10409">
    <property type="entry name" value="PTEN_C2"/>
    <property type="match status" value="1"/>
</dbReference>
<dbReference type="SMART" id="SM00462">
    <property type="entry name" value="PTB"/>
    <property type="match status" value="1"/>
</dbReference>
<dbReference type="Gene3D" id="3.90.190.10">
    <property type="entry name" value="Protein tyrosine phosphatase superfamily"/>
    <property type="match status" value="1"/>
</dbReference>
<dbReference type="SUPFAM" id="SSF52799">
    <property type="entry name" value="(Phosphotyrosine protein) phosphatases II"/>
    <property type="match status" value="1"/>
</dbReference>
<dbReference type="InterPro" id="IPR014020">
    <property type="entry name" value="Tensin_C2-dom"/>
</dbReference>
<feature type="region of interest" description="Disordered" evidence="9">
    <location>
        <begin position="485"/>
        <end position="522"/>
    </location>
</feature>
<dbReference type="EMBL" id="GGLE01000009">
    <property type="protein sequence ID" value="MBY04135.1"/>
    <property type="molecule type" value="Transcribed_RNA"/>
</dbReference>
<evidence type="ECO:0000256" key="9">
    <source>
        <dbReference type="SAM" id="MobiDB-lite"/>
    </source>
</evidence>
<keyword evidence="6" id="KW-0965">Cell junction</keyword>
<dbReference type="Gene3D" id="2.60.40.1110">
    <property type="match status" value="1"/>
</dbReference>
<accession>A0A2R5L3T5</accession>
<feature type="domain" description="C2 tensin-type" evidence="12">
    <location>
        <begin position="169"/>
        <end position="294"/>
    </location>
</feature>
<dbReference type="CDD" id="cd14508">
    <property type="entry name" value="PTP_tensin"/>
    <property type="match status" value="1"/>
</dbReference>
<dbReference type="Pfam" id="PF00017">
    <property type="entry name" value="SH2"/>
    <property type="match status" value="1"/>
</dbReference>
<evidence type="ECO:0000313" key="13">
    <source>
        <dbReference type="EMBL" id="MBY04135.1"/>
    </source>
</evidence>
<organism evidence="13">
    <name type="scientific">Ornithodoros turicata</name>
    <dbReference type="NCBI Taxonomy" id="34597"/>
    <lineage>
        <taxon>Eukaryota</taxon>
        <taxon>Metazoa</taxon>
        <taxon>Ecdysozoa</taxon>
        <taxon>Arthropoda</taxon>
        <taxon>Chelicerata</taxon>
        <taxon>Arachnida</taxon>
        <taxon>Acari</taxon>
        <taxon>Parasitiformes</taxon>
        <taxon>Ixodida</taxon>
        <taxon>Ixodoidea</taxon>
        <taxon>Argasidae</taxon>
        <taxon>Ornithodorinae</taxon>
        <taxon>Ornithodoros</taxon>
    </lineage>
</organism>
<keyword evidence="7 8" id="KW-0727">SH2 domain</keyword>
<evidence type="ECO:0000256" key="6">
    <source>
        <dbReference type="ARBA" id="ARBA00022949"/>
    </source>
</evidence>
<evidence type="ECO:0000259" key="11">
    <source>
        <dbReference type="PROSITE" id="PS51181"/>
    </source>
</evidence>
<evidence type="ECO:0000256" key="2">
    <source>
        <dbReference type="ARBA" id="ARBA00007881"/>
    </source>
</evidence>
<comment type="subcellular location">
    <subcellularLocation>
        <location evidence="1">Cell junction</location>
    </subcellularLocation>
</comment>
<dbReference type="SMART" id="SM01326">
    <property type="entry name" value="PTEN_C2"/>
    <property type="match status" value="1"/>
</dbReference>
<dbReference type="InterPro" id="IPR029023">
    <property type="entry name" value="Tensin_phosphatase"/>
</dbReference>
<feature type="region of interest" description="Disordered" evidence="9">
    <location>
        <begin position="551"/>
        <end position="620"/>
    </location>
</feature>
<dbReference type="PROSITE" id="PS50001">
    <property type="entry name" value="SH2"/>
    <property type="match status" value="1"/>
</dbReference>
<feature type="region of interest" description="Disordered" evidence="9">
    <location>
        <begin position="821"/>
        <end position="951"/>
    </location>
</feature>
<dbReference type="CDD" id="cd09927">
    <property type="entry name" value="SH2_Tensin_like"/>
    <property type="match status" value="1"/>
</dbReference>
<dbReference type="Gene3D" id="3.30.505.10">
    <property type="entry name" value="SH2 domain"/>
    <property type="match status" value="1"/>
</dbReference>
<feature type="region of interest" description="Disordered" evidence="9">
    <location>
        <begin position="683"/>
        <end position="711"/>
    </location>
</feature>
<dbReference type="GO" id="GO:0004721">
    <property type="term" value="F:phosphoprotein phosphatase activity"/>
    <property type="evidence" value="ECO:0007669"/>
    <property type="project" value="UniProtKB-KW"/>
</dbReference>
<dbReference type="SUPFAM" id="SSF50729">
    <property type="entry name" value="PH domain-like"/>
    <property type="match status" value="1"/>
</dbReference>
<dbReference type="InterPro" id="IPR035012">
    <property type="entry name" value="Tensin-like_SH2"/>
</dbReference>
<comment type="similarity">
    <text evidence="2">Belongs to the PTEN phosphatase protein family.</text>
</comment>
<keyword evidence="13" id="KW-0808">Transferase</keyword>
<feature type="compositionally biased region" description="Basic and acidic residues" evidence="9">
    <location>
        <begin position="821"/>
        <end position="830"/>
    </location>
</feature>
<dbReference type="PROSITE" id="PS51182">
    <property type="entry name" value="C2_TENSIN"/>
    <property type="match status" value="1"/>
</dbReference>
<evidence type="ECO:0000256" key="4">
    <source>
        <dbReference type="ARBA" id="ARBA00022801"/>
    </source>
</evidence>
<feature type="domain" description="Phosphatase tensin-type" evidence="11">
    <location>
        <begin position="1"/>
        <end position="164"/>
    </location>
</feature>
<dbReference type="InterPro" id="IPR033929">
    <property type="entry name" value="Tensin_PTB"/>
</dbReference>
<dbReference type="SUPFAM" id="SSF55550">
    <property type="entry name" value="SH2 domain"/>
    <property type="match status" value="1"/>
</dbReference>
<keyword evidence="3" id="KW-0597">Phosphoprotein</keyword>
<feature type="compositionally biased region" description="Low complexity" evidence="9">
    <location>
        <begin position="499"/>
        <end position="522"/>
    </location>
</feature>
<feature type="compositionally biased region" description="Polar residues" evidence="9">
    <location>
        <begin position="368"/>
        <end position="377"/>
    </location>
</feature>
<dbReference type="InterPro" id="IPR051484">
    <property type="entry name" value="Tensin_PTEN_phosphatase"/>
</dbReference>
<feature type="domain" description="SH2" evidence="10">
    <location>
        <begin position="982"/>
        <end position="1089"/>
    </location>
</feature>
<keyword evidence="4" id="KW-0378">Hydrolase</keyword>
<dbReference type="InterPro" id="IPR029021">
    <property type="entry name" value="Prot-tyrosine_phosphatase-like"/>
</dbReference>
<name>A0A2R5L3T5_9ACAR</name>
<proteinExistence type="inferred from homology"/>
<dbReference type="GO" id="GO:0005925">
    <property type="term" value="C:focal adhesion"/>
    <property type="evidence" value="ECO:0007669"/>
    <property type="project" value="TreeGrafter"/>
</dbReference>
<dbReference type="InterPro" id="IPR036860">
    <property type="entry name" value="SH2_dom_sf"/>
</dbReference>
<dbReference type="InterPro" id="IPR006020">
    <property type="entry name" value="PTB/PI_dom"/>
</dbReference>
<dbReference type="SMART" id="SM00252">
    <property type="entry name" value="SH2"/>
    <property type="match status" value="1"/>
</dbReference>
<evidence type="ECO:0000256" key="7">
    <source>
        <dbReference type="ARBA" id="ARBA00022999"/>
    </source>
</evidence>
<dbReference type="InterPro" id="IPR000980">
    <property type="entry name" value="SH2"/>
</dbReference>
<dbReference type="Gene3D" id="2.30.29.30">
    <property type="entry name" value="Pleckstrin-homology domain (PH domain)/Phosphotyrosine-binding domain (PTB)"/>
    <property type="match status" value="1"/>
</dbReference>
<feature type="compositionally biased region" description="Polar residues" evidence="9">
    <location>
        <begin position="927"/>
        <end position="951"/>
    </location>
</feature>
<reference evidence="13" key="1">
    <citation type="submission" date="2018-03" db="EMBL/GenBank/DDBJ databases">
        <title>The relapsing fever spirochete Borrelia turicatae persists in the highly oxidative environment of its soft-bodied tick vector.</title>
        <authorList>
            <person name="Bourret T.J."/>
            <person name="Boyle W.K."/>
            <person name="Valenzuela J.G."/>
            <person name="Oliveira F."/>
            <person name="Lopez J.E."/>
        </authorList>
    </citation>
    <scope>NUCLEOTIDE SEQUENCE</scope>
    <source>
        <strain evidence="13">Kansas strain/isolate</strain>
        <tissue evidence="13">Salivary glands</tissue>
    </source>
</reference>
<evidence type="ECO:0000256" key="1">
    <source>
        <dbReference type="ARBA" id="ARBA00004282"/>
    </source>
</evidence>
<dbReference type="PANTHER" id="PTHR45734:SF10">
    <property type="entry name" value="BLISTERY, ISOFORM A"/>
    <property type="match status" value="1"/>
</dbReference>
<dbReference type="AlphaFoldDB" id="A0A2R5L3T5"/>
<sequence length="1264" mass="139063">MDITYVTEKIIVVTFPESGIDSTYRNNLKEVTHMLRTKHGSKYMVFNLSERRHDLSKLNSQVMEFGWPAHLSPPLERLCSICKSLDSWFRTDSQNVAVLHSKGDKGRIGVVLAAYLHYTSMCASDDKALDRFTMKRFFDDKLYYTMHPSQKRYINYFAELLSGNIKMNSSAPYLHHLILNGIPNFDNKGGCKPFFKIYQGMQPVYTSGVYLATDSSKRVIVSMEPSLQLRGDILIKCYHKKQRPAGRSPIFRLQFHTCTLAGDRVTFTKTDLDDACIDSRFPDDGKIELQFSQRPGDYRGNGSVNDTAMSVDRDPLIKQNSYENFDMAADDSQSDIDDFLESFHVPEGPLDGNLYATIAKKRAPVTESCRQPQTLHDNTSDVDGPHTISMDSGISSSSGIQVGYGNPSPSGASNPGHPHLSNGTPNGHTSPGTVEVEVHHSPRHNPGHKNPTKTKSRAVQRLNSSELDDLLDGMLREIQSIPDVPVSSRYGTLPRNYGSSPSSTPYTYTTRTSEYPRSGGGQVTTVTTTYRWQDGEDEVDAPFHSREGAQPFTYLDSASPPLRRRAHSESGVELEGLGRHDEGHLGTYRHSSVSPETNGGGSWLQKQQQKLRARREGSWDDRQRRLIAELRTTTAHRSPEPPIDVTDGILATSDHPSSREHSPLKTHNYSTPLHVHTLSTYTQSKPPVHRGLSAPTSPIIPSRTSSKDVTLRRYPQWQQQPVGSTMPVVRQNSDTSFDRERPFVAAKRSHQQARDEVSSGGTSPHHIIASSVVYGYPYCPKKKDANGLASDSELLALLNDPLFQCDTLDTKPPATKALSKLDAEAPKPEEVTQSPSHSPQYIGHSPVAQSTPNRPEDTTDNAGFWSPSAHDGINSPPGTGDRPATPAFPVPPRTPYMNHDSLSGLPPKSPTLSRRRDRSPSPSTLTALQQSLPSSAPMSPTGQSSPSVYFGQSQRSSMVSLSDPGEVISHHPVFVKDTSKYWYKPNISREEAISVLKNKPPGTFIVRDSNSFPGAFGLAVKVATLPANVQHKAGDPSSELVRHFLIEPTAKGVRLKGCANESVYGSLSALVYQHSITPLALPCRLLLPESELGADSNISASTTDNKSVASSLLQQGAACSVLYLCTMDMESLTGPQAVRRAMSELLAIQPAPVPTVVHFKVSSMGITLTDNNRKLFFRRHYALNAISYCGTDPEDRRWTQKNDDSGVTVTLRCFGFVARKPASRTDNQCHLFAEVDPEQPASAIVNFVAKVMDAAGMSAKASMI</sequence>
<keyword evidence="13" id="KW-0418">Kinase</keyword>
<dbReference type="InterPro" id="IPR013625">
    <property type="entry name" value="PTB"/>
</dbReference>
<dbReference type="PANTHER" id="PTHR45734">
    <property type="entry name" value="TENSIN"/>
    <property type="match status" value="1"/>
</dbReference>
<evidence type="ECO:0000256" key="5">
    <source>
        <dbReference type="ARBA" id="ARBA00022912"/>
    </source>
</evidence>
<evidence type="ECO:0000256" key="8">
    <source>
        <dbReference type="PROSITE-ProRule" id="PRU00191"/>
    </source>
</evidence>
<evidence type="ECO:0000259" key="12">
    <source>
        <dbReference type="PROSITE" id="PS51182"/>
    </source>
</evidence>